<sequence>MEERSRIEFLIARDGLPATVEWVHTTVKIYRSAVLSNRHFAHSEPYRSRFIVAYLEFEQWLRSASTP</sequence>
<dbReference type="AlphaFoldDB" id="A0A370MXZ7"/>
<evidence type="ECO:0000313" key="2">
    <source>
        <dbReference type="Proteomes" id="UP000254875"/>
    </source>
</evidence>
<dbReference type="Proteomes" id="UP000254875">
    <property type="component" value="Unassembled WGS sequence"/>
</dbReference>
<evidence type="ECO:0000313" key="1">
    <source>
        <dbReference type="EMBL" id="RDJ98258.1"/>
    </source>
</evidence>
<comment type="caution">
    <text evidence="1">The sequence shown here is derived from an EMBL/GenBank/DDBJ whole genome shotgun (WGS) entry which is preliminary data.</text>
</comment>
<dbReference type="EMBL" id="QHKS01000037">
    <property type="protein sequence ID" value="RDJ98258.1"/>
    <property type="molecule type" value="Genomic_DNA"/>
</dbReference>
<name>A0A370MXZ7_9BURK</name>
<dbReference type="OrthoDB" id="9031584at2"/>
<protein>
    <submittedName>
        <fullName evidence="1">Uncharacterized protein</fullName>
    </submittedName>
</protein>
<accession>A0A370MXZ7</accession>
<keyword evidence="2" id="KW-1185">Reference proteome</keyword>
<reference evidence="2" key="1">
    <citation type="submission" date="2018-05" db="EMBL/GenBank/DDBJ databases">
        <authorList>
            <person name="Feng T."/>
        </authorList>
    </citation>
    <scope>NUCLEOTIDE SEQUENCE [LARGE SCALE GENOMIC DNA]</scope>
    <source>
        <strain evidence="2">S27</strain>
    </source>
</reference>
<proteinExistence type="predicted"/>
<organism evidence="1 2">
    <name type="scientific">Paraburkholderia lacunae</name>
    <dbReference type="NCBI Taxonomy" id="2211104"/>
    <lineage>
        <taxon>Bacteria</taxon>
        <taxon>Pseudomonadati</taxon>
        <taxon>Pseudomonadota</taxon>
        <taxon>Betaproteobacteria</taxon>
        <taxon>Burkholderiales</taxon>
        <taxon>Burkholderiaceae</taxon>
        <taxon>Paraburkholderia</taxon>
    </lineage>
</organism>
<gene>
    <name evidence="1" type="ORF">DLM46_34190</name>
</gene>